<gene>
    <name evidence="3" type="ORF">CSSPJE1EN1_LOCUS10863</name>
</gene>
<dbReference type="InterPro" id="IPR002347">
    <property type="entry name" value="SDR_fam"/>
</dbReference>
<dbReference type="Gene3D" id="3.40.50.720">
    <property type="entry name" value="NAD(P)-binding Rossmann-like Domain"/>
    <property type="match status" value="1"/>
</dbReference>
<keyword evidence="4" id="KW-1185">Reference proteome</keyword>
<dbReference type="SMART" id="SM00822">
    <property type="entry name" value="PKS_KR"/>
    <property type="match status" value="1"/>
</dbReference>
<dbReference type="EMBL" id="OZ020112">
    <property type="protein sequence ID" value="CAK9265385.1"/>
    <property type="molecule type" value="Genomic_DNA"/>
</dbReference>
<dbReference type="SUPFAM" id="SSF51735">
    <property type="entry name" value="NAD(P)-binding Rossmann-fold domains"/>
    <property type="match status" value="1"/>
</dbReference>
<dbReference type="InterPro" id="IPR036291">
    <property type="entry name" value="NAD(P)-bd_dom_sf"/>
</dbReference>
<evidence type="ECO:0000259" key="2">
    <source>
        <dbReference type="SMART" id="SM00822"/>
    </source>
</evidence>
<name>A0ABP0WEU3_9BRYO</name>
<dbReference type="Proteomes" id="UP001497444">
    <property type="component" value="Chromosome 17"/>
</dbReference>
<evidence type="ECO:0000313" key="4">
    <source>
        <dbReference type="Proteomes" id="UP001497444"/>
    </source>
</evidence>
<organism evidence="3 4">
    <name type="scientific">Sphagnum jensenii</name>
    <dbReference type="NCBI Taxonomy" id="128206"/>
    <lineage>
        <taxon>Eukaryota</taxon>
        <taxon>Viridiplantae</taxon>
        <taxon>Streptophyta</taxon>
        <taxon>Embryophyta</taxon>
        <taxon>Bryophyta</taxon>
        <taxon>Sphagnophytina</taxon>
        <taxon>Sphagnopsida</taxon>
        <taxon>Sphagnales</taxon>
        <taxon>Sphagnaceae</taxon>
        <taxon>Sphagnum</taxon>
    </lineage>
</organism>
<dbReference type="InterPro" id="IPR057326">
    <property type="entry name" value="KR_dom"/>
</dbReference>
<dbReference type="PANTHER" id="PTHR42820:SF1">
    <property type="entry name" value="SHORT-CHAIN DEHYDROGENASE_REDUCTASE FAMILY PROTEIN"/>
    <property type="match status" value="1"/>
</dbReference>
<sequence>MLNSRRCWRSLEKLRPSLEVRKPSTFLQGFCNSTLKASETGRFAGKVVVITGGASGIGEATTRLFVSHGAHVVIADIDQDRGQKLSDELGTSNSCFLKCDVTKEKDVAALVDQTMLDKGKLDIYFSNAGFVGALGAIDKLQMEDFDATLAVNLRGTVLGFKHAARVMKPMRRGVIVCTGSSASKLAGFGPHTYCISKTALEGLVKSTALELRDFGIRVNMVSPDATATPLFSRVLENSKRMQVSLKETKEYLTNRSLLPGRALTDMDVANAVLFLGSDEAGYISGHNLLLDAARTVSMPYPEGYKHWFFGHSEMLK</sequence>
<comment type="similarity">
    <text evidence="1">Belongs to the short-chain dehydrogenases/reductases (SDR) family.</text>
</comment>
<evidence type="ECO:0000256" key="1">
    <source>
        <dbReference type="ARBA" id="ARBA00006484"/>
    </source>
</evidence>
<reference evidence="3" key="1">
    <citation type="submission" date="2024-02" db="EMBL/GenBank/DDBJ databases">
        <authorList>
            <consortium name="ELIXIR-Norway"/>
            <consortium name="Elixir Norway"/>
        </authorList>
    </citation>
    <scope>NUCLEOTIDE SEQUENCE</scope>
</reference>
<feature type="domain" description="Ketoreductase" evidence="2">
    <location>
        <begin position="46"/>
        <end position="237"/>
    </location>
</feature>
<evidence type="ECO:0000313" key="3">
    <source>
        <dbReference type="EMBL" id="CAK9265385.1"/>
    </source>
</evidence>
<accession>A0ABP0WEU3</accession>
<dbReference type="PANTHER" id="PTHR42820">
    <property type="entry name" value="SHORT-CHAIN DEHYDROGENASE REDUCTASE"/>
    <property type="match status" value="1"/>
</dbReference>
<proteinExistence type="inferred from homology"/>
<protein>
    <recommendedName>
        <fullName evidence="2">Ketoreductase domain-containing protein</fullName>
    </recommendedName>
</protein>
<dbReference type="Pfam" id="PF13561">
    <property type="entry name" value="adh_short_C2"/>
    <property type="match status" value="1"/>
</dbReference>
<dbReference type="PRINTS" id="PR00081">
    <property type="entry name" value="GDHRDH"/>
</dbReference>